<protein>
    <submittedName>
        <fullName evidence="2">Putative ixodes 8-cys protein</fullName>
    </submittedName>
</protein>
<feature type="region of interest" description="Disordered" evidence="1">
    <location>
        <begin position="1"/>
        <end position="98"/>
    </location>
</feature>
<proteinExistence type="evidence at transcript level"/>
<name>A0A0K8RBM1_IXORI</name>
<feature type="compositionally biased region" description="Polar residues" evidence="1">
    <location>
        <begin position="38"/>
        <end position="61"/>
    </location>
</feature>
<reference evidence="2" key="1">
    <citation type="submission" date="2012-12" db="EMBL/GenBank/DDBJ databases">
        <title>Identification and characterization of a phenylalanine ammonia-lyase gene family in Isatis indigotica Fort.</title>
        <authorList>
            <person name="Liu Q."/>
            <person name="Chen J."/>
            <person name="Zhou X."/>
            <person name="Di P."/>
            <person name="Xiao Y."/>
            <person name="Xuan H."/>
            <person name="Zhang L."/>
            <person name="Chen W."/>
        </authorList>
    </citation>
    <scope>NUCLEOTIDE SEQUENCE</scope>
    <source>
        <tissue evidence="2">Salivary gland</tissue>
    </source>
</reference>
<evidence type="ECO:0000256" key="1">
    <source>
        <dbReference type="SAM" id="MobiDB-lite"/>
    </source>
</evidence>
<dbReference type="EMBL" id="GADI01005251">
    <property type="protein sequence ID" value="JAA68557.1"/>
    <property type="molecule type" value="mRNA"/>
</dbReference>
<sequence length="118" mass="12352">MQVTVNPAQVLVGQGAPHEDQSSGGNSLDSSPPAHPQSGEQAEQAVENSSPDGVPSSAISQNKEKDENSSKDENPEGSEPKDGTSDGSSGNDKQNDKAVLRKVVKFVTNRLRFATFCG</sequence>
<accession>A0A0K8RBM1</accession>
<dbReference type="AlphaFoldDB" id="A0A0K8RBM1"/>
<evidence type="ECO:0000313" key="2">
    <source>
        <dbReference type="EMBL" id="JAA68557.1"/>
    </source>
</evidence>
<organism evidence="2">
    <name type="scientific">Ixodes ricinus</name>
    <name type="common">Common tick</name>
    <name type="synonym">Acarus ricinus</name>
    <dbReference type="NCBI Taxonomy" id="34613"/>
    <lineage>
        <taxon>Eukaryota</taxon>
        <taxon>Metazoa</taxon>
        <taxon>Ecdysozoa</taxon>
        <taxon>Arthropoda</taxon>
        <taxon>Chelicerata</taxon>
        <taxon>Arachnida</taxon>
        <taxon>Acari</taxon>
        <taxon>Parasitiformes</taxon>
        <taxon>Ixodida</taxon>
        <taxon>Ixodoidea</taxon>
        <taxon>Ixodidae</taxon>
        <taxon>Ixodinae</taxon>
        <taxon>Ixodes</taxon>
    </lineage>
</organism>
<feature type="compositionally biased region" description="Basic and acidic residues" evidence="1">
    <location>
        <begin position="62"/>
        <end position="84"/>
    </location>
</feature>